<keyword evidence="1" id="KW-1185">Reference proteome</keyword>
<proteinExistence type="predicted"/>
<dbReference type="WBParaSite" id="HPBE_0002707501-mRNA-1">
    <property type="protein sequence ID" value="HPBE_0002707501-mRNA-1"/>
    <property type="gene ID" value="HPBE_0002707501"/>
</dbReference>
<reference evidence="2" key="1">
    <citation type="submission" date="2019-09" db="UniProtKB">
        <authorList>
            <consortium name="WormBaseParasite"/>
        </authorList>
    </citation>
    <scope>IDENTIFICATION</scope>
</reference>
<name>A0A183GWK5_HELPZ</name>
<accession>A0A183GWK5</accession>
<sequence>LAKLSCNMAANLVNVPDEYNYNIGGLYTDMRGKVVNGYGRVEVADYCPYYRVVGEYSREDSDTRCTYPGNMHYNNYSLECRPPTMLVGDRLPRCTFRPRTSRGYFRETIP</sequence>
<dbReference type="AlphaFoldDB" id="A0A183GWK5"/>
<evidence type="ECO:0000313" key="1">
    <source>
        <dbReference type="Proteomes" id="UP000050761"/>
    </source>
</evidence>
<protein>
    <submittedName>
        <fullName evidence="2">Chitin-binding type-2 domain-containing protein</fullName>
    </submittedName>
</protein>
<evidence type="ECO:0000313" key="2">
    <source>
        <dbReference type="WBParaSite" id="HPBE_0002707501-mRNA-1"/>
    </source>
</evidence>
<dbReference type="Proteomes" id="UP000050761">
    <property type="component" value="Unassembled WGS sequence"/>
</dbReference>
<organism evidence="1 2">
    <name type="scientific">Heligmosomoides polygyrus</name>
    <name type="common">Parasitic roundworm</name>
    <dbReference type="NCBI Taxonomy" id="6339"/>
    <lineage>
        <taxon>Eukaryota</taxon>
        <taxon>Metazoa</taxon>
        <taxon>Ecdysozoa</taxon>
        <taxon>Nematoda</taxon>
        <taxon>Chromadorea</taxon>
        <taxon>Rhabditida</taxon>
        <taxon>Rhabditina</taxon>
        <taxon>Rhabditomorpha</taxon>
        <taxon>Strongyloidea</taxon>
        <taxon>Heligmosomidae</taxon>
        <taxon>Heligmosomoides</taxon>
    </lineage>
</organism>